<proteinExistence type="predicted"/>
<dbReference type="EMBL" id="KB201890">
    <property type="protein sequence ID" value="ESO93982.1"/>
    <property type="molecule type" value="Genomic_DNA"/>
</dbReference>
<feature type="region of interest" description="Disordered" evidence="1">
    <location>
        <begin position="397"/>
        <end position="539"/>
    </location>
</feature>
<dbReference type="Proteomes" id="UP000030746">
    <property type="component" value="Unassembled WGS sequence"/>
</dbReference>
<reference evidence="5 6" key="1">
    <citation type="journal article" date="2013" name="Nature">
        <title>Insights into bilaterian evolution from three spiralian genomes.</title>
        <authorList>
            <person name="Simakov O."/>
            <person name="Marletaz F."/>
            <person name="Cho S.J."/>
            <person name="Edsinger-Gonzales E."/>
            <person name="Havlak P."/>
            <person name="Hellsten U."/>
            <person name="Kuo D.H."/>
            <person name="Larsson T."/>
            <person name="Lv J."/>
            <person name="Arendt D."/>
            <person name="Savage R."/>
            <person name="Osoegawa K."/>
            <person name="de Jong P."/>
            <person name="Grimwood J."/>
            <person name="Chapman J.A."/>
            <person name="Shapiro H."/>
            <person name="Aerts A."/>
            <person name="Otillar R.P."/>
            <person name="Terry A.Y."/>
            <person name="Boore J.L."/>
            <person name="Grigoriev I.V."/>
            <person name="Lindberg D.R."/>
            <person name="Seaver E.C."/>
            <person name="Weisblat D.A."/>
            <person name="Putnam N.H."/>
            <person name="Rokhsar D.S."/>
        </authorList>
    </citation>
    <scope>NUCLEOTIDE SEQUENCE [LARGE SCALE GENOMIC DNA]</scope>
</reference>
<feature type="domain" description="DUF7042" evidence="4">
    <location>
        <begin position="174"/>
        <end position="275"/>
    </location>
</feature>
<feature type="chain" id="PRO_5004715906" description="DUF7042 domain-containing protein" evidence="3">
    <location>
        <begin position="21"/>
        <end position="539"/>
    </location>
</feature>
<dbReference type="RefSeq" id="XP_009055593.1">
    <property type="nucleotide sequence ID" value="XM_009057345.1"/>
</dbReference>
<keyword evidence="2" id="KW-0812">Transmembrane</keyword>
<feature type="compositionally biased region" description="Basic and acidic residues" evidence="1">
    <location>
        <begin position="442"/>
        <end position="457"/>
    </location>
</feature>
<dbReference type="OMA" id="TETHSCM"/>
<evidence type="ECO:0000313" key="6">
    <source>
        <dbReference type="Proteomes" id="UP000030746"/>
    </source>
</evidence>
<keyword evidence="2" id="KW-1133">Transmembrane helix</keyword>
<evidence type="ECO:0000313" key="5">
    <source>
        <dbReference type="EMBL" id="ESO93982.1"/>
    </source>
</evidence>
<gene>
    <name evidence="5" type="ORF">LOTGIDRAFT_228664</name>
</gene>
<keyword evidence="2" id="KW-0472">Membrane</keyword>
<feature type="compositionally biased region" description="Basic and acidic residues" evidence="1">
    <location>
        <begin position="425"/>
        <end position="435"/>
    </location>
</feature>
<dbReference type="AlphaFoldDB" id="V4AB19"/>
<dbReference type="Pfam" id="PF23069">
    <property type="entry name" value="DUF7042"/>
    <property type="match status" value="1"/>
</dbReference>
<sequence>MMEYLYVILLLICWTLKGEAACTFPSDMIDSWETSSMGTLTFISDSQVSIPDVLGTTRTFNCHVKTGSQYVLRSVDVVNTVFGTDLYGATCFEFTAVTTSVKYKYFHATQKSGTSPFQRFKYPPSTTDSTAANTCDETAASVGTHDFMIKNDSISSAVTRCPDAILGIYTSTVDGQCSSNTTLNVCSNKEKLSFDTTYCTNNVAYSSGGDLSCVYSVVDNGNTFLTLYNNDITTDESNTYKFTCMMMAINGTNNIVQATQSPQHCLAAQTIDTSAGTVVAMDFETNVTCVYDTTTAGPTTTSASPQNESQIGSASVAAGASIAVLAIIVLVVLLLFFLVFRKGAPYPAKNCGKCSESPACSRFLDCLSCQCCCPKRGGKVQPDAESVLTTEEIGVTANDDSTQQVTGNGREVEVIPAPAPPPTKSLEEITADIKPKTLAPIEQERSHNNVEDADIKLPTKLPPIDSPRSVQTKEVKSAPETKKIEEVSEEHSTEKVASTAPAEVSNENEKTENYNKTEENEEVKTDGATTHSAPAEENS</sequence>
<keyword evidence="6" id="KW-1185">Reference proteome</keyword>
<dbReference type="GeneID" id="20247738"/>
<evidence type="ECO:0000259" key="4">
    <source>
        <dbReference type="Pfam" id="PF23069"/>
    </source>
</evidence>
<dbReference type="HOGENOM" id="CLU_505578_0_0_1"/>
<evidence type="ECO:0000256" key="1">
    <source>
        <dbReference type="SAM" id="MobiDB-lite"/>
    </source>
</evidence>
<evidence type="ECO:0000256" key="2">
    <source>
        <dbReference type="SAM" id="Phobius"/>
    </source>
</evidence>
<feature type="transmembrane region" description="Helical" evidence="2">
    <location>
        <begin position="316"/>
        <end position="340"/>
    </location>
</feature>
<dbReference type="KEGG" id="lgi:LOTGIDRAFT_228664"/>
<keyword evidence="3" id="KW-0732">Signal</keyword>
<evidence type="ECO:0000256" key="3">
    <source>
        <dbReference type="SAM" id="SignalP"/>
    </source>
</evidence>
<feature type="compositionally biased region" description="Polar residues" evidence="1">
    <location>
        <begin position="398"/>
        <end position="407"/>
    </location>
</feature>
<feature type="compositionally biased region" description="Basic and acidic residues" evidence="1">
    <location>
        <begin position="507"/>
        <end position="525"/>
    </location>
</feature>
<feature type="signal peptide" evidence="3">
    <location>
        <begin position="1"/>
        <end position="20"/>
    </location>
</feature>
<dbReference type="OrthoDB" id="6078868at2759"/>
<feature type="compositionally biased region" description="Basic and acidic residues" evidence="1">
    <location>
        <begin position="471"/>
        <end position="494"/>
    </location>
</feature>
<dbReference type="CTD" id="20247738"/>
<name>V4AB19_LOTGI</name>
<organism evidence="5 6">
    <name type="scientific">Lottia gigantea</name>
    <name type="common">Giant owl limpet</name>
    <dbReference type="NCBI Taxonomy" id="225164"/>
    <lineage>
        <taxon>Eukaryota</taxon>
        <taxon>Metazoa</taxon>
        <taxon>Spiralia</taxon>
        <taxon>Lophotrochozoa</taxon>
        <taxon>Mollusca</taxon>
        <taxon>Gastropoda</taxon>
        <taxon>Patellogastropoda</taxon>
        <taxon>Lottioidea</taxon>
        <taxon>Lottiidae</taxon>
        <taxon>Lottia</taxon>
    </lineage>
</organism>
<accession>V4AB19</accession>
<protein>
    <recommendedName>
        <fullName evidence="4">DUF7042 domain-containing protein</fullName>
    </recommendedName>
</protein>
<dbReference type="InterPro" id="IPR055470">
    <property type="entry name" value="DUF7042"/>
</dbReference>